<protein>
    <submittedName>
        <fullName evidence="1">Uncharacterized protein</fullName>
    </submittedName>
</protein>
<feature type="non-terminal residue" evidence="1">
    <location>
        <position position="52"/>
    </location>
</feature>
<name>A0AAV1RJC8_9ROSI</name>
<proteinExistence type="predicted"/>
<evidence type="ECO:0000313" key="1">
    <source>
        <dbReference type="EMBL" id="CAK7335856.1"/>
    </source>
</evidence>
<reference evidence="1 2" key="1">
    <citation type="submission" date="2024-01" db="EMBL/GenBank/DDBJ databases">
        <authorList>
            <person name="Waweru B."/>
        </authorList>
    </citation>
    <scope>NUCLEOTIDE SEQUENCE [LARGE SCALE GENOMIC DNA]</scope>
</reference>
<keyword evidence="2" id="KW-1185">Reference proteome</keyword>
<dbReference type="EMBL" id="CAWUPB010000994">
    <property type="protein sequence ID" value="CAK7335856.1"/>
    <property type="molecule type" value="Genomic_DNA"/>
</dbReference>
<comment type="caution">
    <text evidence="1">The sequence shown here is derived from an EMBL/GenBank/DDBJ whole genome shotgun (WGS) entry which is preliminary data.</text>
</comment>
<dbReference type="AlphaFoldDB" id="A0AAV1RJC8"/>
<sequence>MPKSMSCKNNIRSIHSDFFCMKEQGKKEEKIQKEIKQFPCQTYRKHSLPQSE</sequence>
<organism evidence="1 2">
    <name type="scientific">Dovyalis caffra</name>
    <dbReference type="NCBI Taxonomy" id="77055"/>
    <lineage>
        <taxon>Eukaryota</taxon>
        <taxon>Viridiplantae</taxon>
        <taxon>Streptophyta</taxon>
        <taxon>Embryophyta</taxon>
        <taxon>Tracheophyta</taxon>
        <taxon>Spermatophyta</taxon>
        <taxon>Magnoliopsida</taxon>
        <taxon>eudicotyledons</taxon>
        <taxon>Gunneridae</taxon>
        <taxon>Pentapetalae</taxon>
        <taxon>rosids</taxon>
        <taxon>fabids</taxon>
        <taxon>Malpighiales</taxon>
        <taxon>Salicaceae</taxon>
        <taxon>Flacourtieae</taxon>
        <taxon>Dovyalis</taxon>
    </lineage>
</organism>
<accession>A0AAV1RJC8</accession>
<evidence type="ECO:0000313" key="2">
    <source>
        <dbReference type="Proteomes" id="UP001314170"/>
    </source>
</evidence>
<dbReference type="Proteomes" id="UP001314170">
    <property type="component" value="Unassembled WGS sequence"/>
</dbReference>
<gene>
    <name evidence="1" type="ORF">DCAF_LOCUS10859</name>
</gene>